<dbReference type="Proteomes" id="UP000824881">
    <property type="component" value="Unassembled WGS sequence"/>
</dbReference>
<sequence length="671" mass="71737">MYIFEYRDMLELKEIQRSLPLADQPADPFTHKPGSQYLSHVPIKLLPLLPESSSCTIPSSGAPSTTPSPISEAPSTQLPTEQHFVVRPGRLFPHGISSRSASPSPANSRSSSPNRSTKPPFAKPPPCILPLTDHTTAPKPASSPSSPLGRVLPPQMSHLSHLMPKKVAPTPKRSFAFLPLLETPPSTASNTPVATPIHSELNSAVTSRANSTLSSPMPSVPNSPTIGLKALEESTPKYDDATTHSHFSDSDDGFLSDSVSRAYDPPTPSLTIASLDSSPPTSRASSMSPQFARRQLYDQTFAEKGAKHSDGYFPHHPATSDAFDYGVHNHSPVEPLPALRPSRLSALPSPSLVPPSPLNLELSPNMQRAGPFSFSSNAEPRSPTLLDSVHPLGRDDKERGRKMERKVKEKKKRQVIVINDEEIVIGSDSEDDDLAESESETSSMSSGAPPNLGIGGFVGVGMRNSRFARSMGERMSTSSSTVWAFEDEDTMSSASVSRSPTQQDGFIGVSTILGIQSTTSTTTMTTTTTTSSSSTRSSSTVSMSVVNSMSTATLSTPMLSSSNVNPNLPSPVPTPTPTPPPDSRMPSGLALALARSDGLRSRSLTPTLHEAEWTAPSSPYSAWITKVRKCSASNVIVHPPPDATSVDTQQISRAFVFSLVADTQSRVFFPD</sequence>
<proteinExistence type="predicted"/>
<comment type="caution">
    <text evidence="1">The sequence shown here is derived from an EMBL/GenBank/DDBJ whole genome shotgun (WGS) entry which is preliminary data.</text>
</comment>
<accession>A0ACB7IZV0</accession>
<keyword evidence="2" id="KW-1185">Reference proteome</keyword>
<reference evidence="1 2" key="1">
    <citation type="journal article" date="2021" name="Appl. Environ. Microbiol.">
        <title>Genetic linkage and physical mapping for an oyster mushroom Pleurotus cornucopiae and QTL analysis for the trait cap color.</title>
        <authorList>
            <person name="Zhang Y."/>
            <person name="Gao W."/>
            <person name="Sonnenberg A."/>
            <person name="Chen Q."/>
            <person name="Zhang J."/>
            <person name="Huang C."/>
        </authorList>
    </citation>
    <scope>NUCLEOTIDE SEQUENCE [LARGE SCALE GENOMIC DNA]</scope>
    <source>
        <strain evidence="1">CCMSSC00406</strain>
    </source>
</reference>
<protein>
    <submittedName>
        <fullName evidence="1">Uncharacterized protein</fullName>
    </submittedName>
</protein>
<evidence type="ECO:0000313" key="1">
    <source>
        <dbReference type="EMBL" id="KAG9223682.1"/>
    </source>
</evidence>
<evidence type="ECO:0000313" key="2">
    <source>
        <dbReference type="Proteomes" id="UP000824881"/>
    </source>
</evidence>
<organism evidence="1 2">
    <name type="scientific">Pleurotus cornucopiae</name>
    <name type="common">Cornucopia mushroom</name>
    <dbReference type="NCBI Taxonomy" id="5321"/>
    <lineage>
        <taxon>Eukaryota</taxon>
        <taxon>Fungi</taxon>
        <taxon>Dikarya</taxon>
        <taxon>Basidiomycota</taxon>
        <taxon>Agaricomycotina</taxon>
        <taxon>Agaricomycetes</taxon>
        <taxon>Agaricomycetidae</taxon>
        <taxon>Agaricales</taxon>
        <taxon>Pleurotineae</taxon>
        <taxon>Pleurotaceae</taxon>
        <taxon>Pleurotus</taxon>
    </lineage>
</organism>
<gene>
    <name evidence="1" type="ORF">CCMSSC00406_0004977</name>
</gene>
<name>A0ACB7IZV0_PLECO</name>
<dbReference type="EMBL" id="WQMT02000004">
    <property type="protein sequence ID" value="KAG9223682.1"/>
    <property type="molecule type" value="Genomic_DNA"/>
</dbReference>